<dbReference type="EMBL" id="VIVR01000001">
    <property type="protein sequence ID" value="TWE16104.1"/>
    <property type="molecule type" value="Genomic_DNA"/>
</dbReference>
<keyword evidence="3" id="KW-0804">Transcription</keyword>
<sequence>MHRFRLGLADLAAASFACSSLQEAVLSLRMWTHPGVYPQQTAWFERIRPEFERLDTALLCALVATNRYIPDFLTPRPTTPFPDFPSELAVVRATPPRLLQGELERAYLPHDREIPAPLAAGLDDPARLLAQITDAVEEYWERCLLASGWWPRARSLLHADVVHRSRILAERGAAALFADLDARLRWEEGVLTIRRDWAPGDADVVVDGRGLVFIPTCFARGAITSISDEHPPVITYPARGQASMVGAPQPPPTPQALEQLLGTPKARLLAMLEEPASTTELAARLGVTPGAVSQHLAVLFATRLVTRARHGRVVLYLRSPLGDELYG</sequence>
<accession>A0A561EKF7</accession>
<evidence type="ECO:0000256" key="1">
    <source>
        <dbReference type="ARBA" id="ARBA00023015"/>
    </source>
</evidence>
<protein>
    <submittedName>
        <fullName evidence="6">ArsR family transcriptional regulator</fullName>
    </submittedName>
</protein>
<dbReference type="InterPro" id="IPR045981">
    <property type="entry name" value="DUF5937"/>
</dbReference>
<name>A0A561EKF7_9ACTN</name>
<dbReference type="CDD" id="cd00090">
    <property type="entry name" value="HTH_ARSR"/>
    <property type="match status" value="1"/>
</dbReference>
<feature type="domain" description="DUF5937" evidence="5">
    <location>
        <begin position="122"/>
        <end position="240"/>
    </location>
</feature>
<dbReference type="RefSeq" id="WP_145788010.1">
    <property type="nucleotide sequence ID" value="NZ_BAAABR010000082.1"/>
</dbReference>
<proteinExistence type="predicted"/>
<evidence type="ECO:0000313" key="7">
    <source>
        <dbReference type="Proteomes" id="UP000318416"/>
    </source>
</evidence>
<dbReference type="GO" id="GO:0003700">
    <property type="term" value="F:DNA-binding transcription factor activity"/>
    <property type="evidence" value="ECO:0007669"/>
    <property type="project" value="InterPro"/>
</dbReference>
<keyword evidence="7" id="KW-1185">Reference proteome</keyword>
<dbReference type="OrthoDB" id="3460651at2"/>
<comment type="caution">
    <text evidence="6">The sequence shown here is derived from an EMBL/GenBank/DDBJ whole genome shotgun (WGS) entry which is preliminary data.</text>
</comment>
<reference evidence="6 7" key="1">
    <citation type="submission" date="2019-06" db="EMBL/GenBank/DDBJ databases">
        <title>Sequencing the genomes of 1000 actinobacteria strains.</title>
        <authorList>
            <person name="Klenk H.-P."/>
        </authorList>
    </citation>
    <scope>NUCLEOTIDE SEQUENCE [LARGE SCALE GENOMIC DNA]</scope>
    <source>
        <strain evidence="6 7">DSM 41649</strain>
    </source>
</reference>
<evidence type="ECO:0000259" key="4">
    <source>
        <dbReference type="Pfam" id="PF01022"/>
    </source>
</evidence>
<dbReference type="PANTHER" id="PTHR43132">
    <property type="entry name" value="ARSENICAL RESISTANCE OPERON REPRESSOR ARSR-RELATED"/>
    <property type="match status" value="1"/>
</dbReference>
<dbReference type="AlphaFoldDB" id="A0A561EKF7"/>
<dbReference type="Pfam" id="PF01022">
    <property type="entry name" value="HTH_5"/>
    <property type="match status" value="1"/>
</dbReference>
<evidence type="ECO:0000256" key="3">
    <source>
        <dbReference type="ARBA" id="ARBA00023163"/>
    </source>
</evidence>
<keyword evidence="2" id="KW-0238">DNA-binding</keyword>
<feature type="domain" description="HTH arsR-type" evidence="4">
    <location>
        <begin position="268"/>
        <end position="306"/>
    </location>
</feature>
<organism evidence="6 7">
    <name type="scientific">Kitasatospora atroaurantiaca</name>
    <dbReference type="NCBI Taxonomy" id="285545"/>
    <lineage>
        <taxon>Bacteria</taxon>
        <taxon>Bacillati</taxon>
        <taxon>Actinomycetota</taxon>
        <taxon>Actinomycetes</taxon>
        <taxon>Kitasatosporales</taxon>
        <taxon>Streptomycetaceae</taxon>
        <taxon>Kitasatospora</taxon>
    </lineage>
</organism>
<dbReference type="SUPFAM" id="SSF46785">
    <property type="entry name" value="Winged helix' DNA-binding domain"/>
    <property type="match status" value="1"/>
</dbReference>
<evidence type="ECO:0000313" key="6">
    <source>
        <dbReference type="EMBL" id="TWE16104.1"/>
    </source>
</evidence>
<dbReference type="InterPro" id="IPR011991">
    <property type="entry name" value="ArsR-like_HTH"/>
</dbReference>
<dbReference type="InterPro" id="IPR036388">
    <property type="entry name" value="WH-like_DNA-bd_sf"/>
</dbReference>
<gene>
    <name evidence="6" type="ORF">FB465_1064</name>
</gene>
<dbReference type="InterPro" id="IPR036390">
    <property type="entry name" value="WH_DNA-bd_sf"/>
</dbReference>
<keyword evidence="1" id="KW-0805">Transcription regulation</keyword>
<dbReference type="InterPro" id="IPR051011">
    <property type="entry name" value="Metal_resp_trans_reg"/>
</dbReference>
<evidence type="ECO:0000259" key="5">
    <source>
        <dbReference type="Pfam" id="PF19361"/>
    </source>
</evidence>
<evidence type="ECO:0000256" key="2">
    <source>
        <dbReference type="ARBA" id="ARBA00023125"/>
    </source>
</evidence>
<dbReference type="Proteomes" id="UP000318416">
    <property type="component" value="Unassembled WGS sequence"/>
</dbReference>
<dbReference type="Pfam" id="PF19361">
    <property type="entry name" value="DUF5937"/>
    <property type="match status" value="1"/>
</dbReference>
<dbReference type="Gene3D" id="1.10.10.10">
    <property type="entry name" value="Winged helix-like DNA-binding domain superfamily/Winged helix DNA-binding domain"/>
    <property type="match status" value="1"/>
</dbReference>
<dbReference type="GO" id="GO:0003677">
    <property type="term" value="F:DNA binding"/>
    <property type="evidence" value="ECO:0007669"/>
    <property type="project" value="UniProtKB-KW"/>
</dbReference>
<dbReference type="PANTHER" id="PTHR43132:SF6">
    <property type="entry name" value="HTH-TYPE TRANSCRIPTIONAL REPRESSOR CZRA"/>
    <property type="match status" value="1"/>
</dbReference>
<dbReference type="InterPro" id="IPR001845">
    <property type="entry name" value="HTH_ArsR_DNA-bd_dom"/>
</dbReference>